<organism evidence="7">
    <name type="scientific">Alexandrium monilatum</name>
    <dbReference type="NCBI Taxonomy" id="311494"/>
    <lineage>
        <taxon>Eukaryota</taxon>
        <taxon>Sar</taxon>
        <taxon>Alveolata</taxon>
        <taxon>Dinophyceae</taxon>
        <taxon>Gonyaulacales</taxon>
        <taxon>Pyrocystaceae</taxon>
        <taxon>Alexandrium</taxon>
    </lineage>
</organism>
<dbReference type="PROSITE" id="PS50297">
    <property type="entry name" value="ANK_REP_REGION"/>
    <property type="match status" value="2"/>
</dbReference>
<evidence type="ECO:0000256" key="3">
    <source>
        <dbReference type="ARBA" id="ARBA00023043"/>
    </source>
</evidence>
<dbReference type="SUPFAM" id="SSF48403">
    <property type="entry name" value="Ankyrin repeat"/>
    <property type="match status" value="1"/>
</dbReference>
<dbReference type="AlphaFoldDB" id="A0A7S4QR61"/>
<dbReference type="PROSITE" id="PS50222">
    <property type="entry name" value="EF_HAND_2"/>
    <property type="match status" value="2"/>
</dbReference>
<dbReference type="CDD" id="cd00051">
    <property type="entry name" value="EFh"/>
    <property type="match status" value="1"/>
</dbReference>
<dbReference type="GO" id="GO:0005509">
    <property type="term" value="F:calcium ion binding"/>
    <property type="evidence" value="ECO:0007669"/>
    <property type="project" value="InterPro"/>
</dbReference>
<dbReference type="PROSITE" id="PS50088">
    <property type="entry name" value="ANK_REPEAT"/>
    <property type="match status" value="2"/>
</dbReference>
<reference evidence="7" key="1">
    <citation type="submission" date="2021-01" db="EMBL/GenBank/DDBJ databases">
        <authorList>
            <person name="Corre E."/>
            <person name="Pelletier E."/>
            <person name="Niang G."/>
            <person name="Scheremetjew M."/>
            <person name="Finn R."/>
            <person name="Kale V."/>
            <person name="Holt S."/>
            <person name="Cochrane G."/>
            <person name="Meng A."/>
            <person name="Brown T."/>
            <person name="Cohen L."/>
        </authorList>
    </citation>
    <scope>NUCLEOTIDE SEQUENCE</scope>
    <source>
        <strain evidence="7">CCMP3105</strain>
    </source>
</reference>
<dbReference type="Pfam" id="PF13637">
    <property type="entry name" value="Ank_4"/>
    <property type="match status" value="1"/>
</dbReference>
<feature type="repeat" description="ANK" evidence="4">
    <location>
        <begin position="367"/>
        <end position="399"/>
    </location>
</feature>
<protein>
    <recommendedName>
        <fullName evidence="6">EF-hand domain-containing protein</fullName>
    </recommendedName>
</protein>
<dbReference type="Gene3D" id="1.25.40.20">
    <property type="entry name" value="Ankyrin repeat-containing domain"/>
    <property type="match status" value="2"/>
</dbReference>
<dbReference type="PRINTS" id="PR01415">
    <property type="entry name" value="ANKYRIN"/>
</dbReference>
<feature type="domain" description="EF-hand" evidence="6">
    <location>
        <begin position="84"/>
        <end position="119"/>
    </location>
</feature>
<feature type="region of interest" description="Disordered" evidence="5">
    <location>
        <begin position="869"/>
        <end position="895"/>
    </location>
</feature>
<feature type="compositionally biased region" description="Low complexity" evidence="5">
    <location>
        <begin position="1"/>
        <end position="20"/>
    </location>
</feature>
<feature type="repeat" description="ANK" evidence="4">
    <location>
        <begin position="334"/>
        <end position="366"/>
    </location>
</feature>
<dbReference type="InterPro" id="IPR002048">
    <property type="entry name" value="EF_hand_dom"/>
</dbReference>
<evidence type="ECO:0000313" key="7">
    <source>
        <dbReference type="EMBL" id="CAE4591431.1"/>
    </source>
</evidence>
<dbReference type="InterPro" id="IPR018247">
    <property type="entry name" value="EF_Hand_1_Ca_BS"/>
</dbReference>
<dbReference type="Gene3D" id="1.10.238.10">
    <property type="entry name" value="EF-hand"/>
    <property type="match status" value="1"/>
</dbReference>
<evidence type="ECO:0000256" key="1">
    <source>
        <dbReference type="ARBA" id="ARBA00022737"/>
    </source>
</evidence>
<dbReference type="InterPro" id="IPR036770">
    <property type="entry name" value="Ankyrin_rpt-contain_sf"/>
</dbReference>
<dbReference type="InterPro" id="IPR050776">
    <property type="entry name" value="Ank_Repeat/CDKN_Inhibitor"/>
</dbReference>
<dbReference type="PROSITE" id="PS00018">
    <property type="entry name" value="EF_HAND_1"/>
    <property type="match status" value="2"/>
</dbReference>
<evidence type="ECO:0000256" key="2">
    <source>
        <dbReference type="ARBA" id="ARBA00022837"/>
    </source>
</evidence>
<gene>
    <name evidence="7" type="ORF">AMON00008_LOCUS24420</name>
</gene>
<dbReference type="Pfam" id="PF12796">
    <property type="entry name" value="Ank_2"/>
    <property type="match status" value="1"/>
</dbReference>
<feature type="domain" description="EF-hand" evidence="6">
    <location>
        <begin position="42"/>
        <end position="77"/>
    </location>
</feature>
<evidence type="ECO:0000256" key="5">
    <source>
        <dbReference type="SAM" id="MobiDB-lite"/>
    </source>
</evidence>
<keyword evidence="3 4" id="KW-0040">ANK repeat</keyword>
<keyword evidence="1" id="KW-0677">Repeat</keyword>
<name>A0A7S4QR61_9DINO</name>
<accession>A0A7S4QR61</accession>
<dbReference type="InterPro" id="IPR011992">
    <property type="entry name" value="EF-hand-dom_pair"/>
</dbReference>
<dbReference type="EMBL" id="HBNR01035559">
    <property type="protein sequence ID" value="CAE4591431.1"/>
    <property type="molecule type" value="Transcribed_RNA"/>
</dbReference>
<evidence type="ECO:0000256" key="4">
    <source>
        <dbReference type="PROSITE-ProRule" id="PRU00023"/>
    </source>
</evidence>
<dbReference type="SMART" id="SM00248">
    <property type="entry name" value="ANK"/>
    <property type="match status" value="4"/>
</dbReference>
<feature type="region of interest" description="Disordered" evidence="5">
    <location>
        <begin position="1"/>
        <end position="31"/>
    </location>
</feature>
<proteinExistence type="predicted"/>
<evidence type="ECO:0000259" key="6">
    <source>
        <dbReference type="PROSITE" id="PS50222"/>
    </source>
</evidence>
<dbReference type="InterPro" id="IPR002110">
    <property type="entry name" value="Ankyrin_rpt"/>
</dbReference>
<keyword evidence="2" id="KW-0106">Calcium</keyword>
<dbReference type="SUPFAM" id="SSF47473">
    <property type="entry name" value="EF-hand"/>
    <property type="match status" value="1"/>
</dbReference>
<dbReference type="PANTHER" id="PTHR24201">
    <property type="entry name" value="ANK_REP_REGION DOMAIN-CONTAINING PROTEIN"/>
    <property type="match status" value="1"/>
</dbReference>
<dbReference type="SMART" id="SM00054">
    <property type="entry name" value="EFh"/>
    <property type="match status" value="2"/>
</dbReference>
<sequence>MASRPPSRSPSRTSTRAKTTPGKKRRSTAVRQTVVTPTLRNEFDDLVQQVFELADVDQNGAIQFGEFLAHHEKFMDATDALPDSDYQETENHFRKLDKDRNGCLDQEEFAAYMEGLLAVLGARCFRQTCQDFIEKERQMRTNDGFDFRYSHRLLEQARMANYYMKPLQDAALGFLEQRADPNFVDETGSHCLLYAAGKSTSTFMVRLLESRANPAIHNKAYDCAAFRAARHLSLDTLGLLLLAEPPEGPLGAEAEEAERAGRDLVRNMSALDEAEIMKLLAKRADVNFKDESGWTPLTAAVFFGDTGCVDALLKTQRAPGKTFPRLRVDQHNGKGRAPLHVAARKGHADLVASLVQAKGNPDCQDVEGWTPLHHAAFNGRSEVVEALLKAGADPTVQGFQGLTPWQVTKMPVSSGTIDDHTLKKLKPPEEVDFTKVILPLLKDEDKLPYEKLQELLNLPEVHHHFRNLRIHEQCFDPRLGPNKVRLRRLWELLALPMVQRQTSGETDMPCARRGMSEEDMLHRRLEVASRQKEQQRFVADWLTATRGLRPDADWRHENRPEYGPELREAVEAQLRASAKELDRLYQDALKSEGGDEVARMPFEEVVLESYPSQLALHPIPVWVEEPDPARAFEALRLVAAAGMGKDDDDSLMAFRELLTLQPDFSTGPNFWRNVYRLWLSEYAKAADLDFHRQVTKIVDRFSELYHHDSEMSAAYRAGPVKTYKRMKVKEGQFGSSSHASYEGRTLASKIFDVIRGTIVVSCLNVVSVLLHDFFRPLDGRLKLVRIENLFSEDARPVHGFRNVVLTLAFDGGLMAGRCGRPGASMQVALLAEVQITLESFEEVQKNRQVLYDCWRGMYDWEPEDVLAEGDVPKTSRSGAVGLEADDDVPQPGNLP</sequence>
<dbReference type="PANTHER" id="PTHR24201:SF16">
    <property type="entry name" value="ANKYRIN-1-LIKE-RELATED"/>
    <property type="match status" value="1"/>
</dbReference>